<proteinExistence type="predicted"/>
<keyword evidence="2" id="KW-1185">Reference proteome</keyword>
<reference evidence="1 2" key="1">
    <citation type="journal article" date="2019" name="Nat. Ecol. Evol.">
        <title>Megaphylogeny resolves global patterns of mushroom evolution.</title>
        <authorList>
            <person name="Varga T."/>
            <person name="Krizsan K."/>
            <person name="Foldi C."/>
            <person name="Dima B."/>
            <person name="Sanchez-Garcia M."/>
            <person name="Sanchez-Ramirez S."/>
            <person name="Szollosi G.J."/>
            <person name="Szarkandi J.G."/>
            <person name="Papp V."/>
            <person name="Albert L."/>
            <person name="Andreopoulos W."/>
            <person name="Angelini C."/>
            <person name="Antonin V."/>
            <person name="Barry K.W."/>
            <person name="Bougher N.L."/>
            <person name="Buchanan P."/>
            <person name="Buyck B."/>
            <person name="Bense V."/>
            <person name="Catcheside P."/>
            <person name="Chovatia M."/>
            <person name="Cooper J."/>
            <person name="Damon W."/>
            <person name="Desjardin D."/>
            <person name="Finy P."/>
            <person name="Geml J."/>
            <person name="Haridas S."/>
            <person name="Hughes K."/>
            <person name="Justo A."/>
            <person name="Karasinski D."/>
            <person name="Kautmanova I."/>
            <person name="Kiss B."/>
            <person name="Kocsube S."/>
            <person name="Kotiranta H."/>
            <person name="LaButti K.M."/>
            <person name="Lechner B.E."/>
            <person name="Liimatainen K."/>
            <person name="Lipzen A."/>
            <person name="Lukacs Z."/>
            <person name="Mihaltcheva S."/>
            <person name="Morgado L.N."/>
            <person name="Niskanen T."/>
            <person name="Noordeloos M.E."/>
            <person name="Ohm R.A."/>
            <person name="Ortiz-Santana B."/>
            <person name="Ovrebo C."/>
            <person name="Racz N."/>
            <person name="Riley R."/>
            <person name="Savchenko A."/>
            <person name="Shiryaev A."/>
            <person name="Soop K."/>
            <person name="Spirin V."/>
            <person name="Szebenyi C."/>
            <person name="Tomsovsky M."/>
            <person name="Tulloss R.E."/>
            <person name="Uehling J."/>
            <person name="Grigoriev I.V."/>
            <person name="Vagvolgyi C."/>
            <person name="Papp T."/>
            <person name="Martin F.M."/>
            <person name="Miettinen O."/>
            <person name="Hibbett D.S."/>
            <person name="Nagy L.G."/>
        </authorList>
    </citation>
    <scope>NUCLEOTIDE SEQUENCE [LARGE SCALE GENOMIC DNA]</scope>
    <source>
        <strain evidence="1 2">FP101781</strain>
    </source>
</reference>
<gene>
    <name evidence="1" type="ORF">FA13DRAFT_1852982</name>
</gene>
<name>A0A4Y7SC36_COPMI</name>
<sequence>MPQFIQLWTSIGLRGGASGAASDDTLFDRTVNWKLWMSSALVNDMMKGACNRVSWPLRLLSEEHRAFQDSGMNVVNHITHFFMPWLIVLTRARQLLQAKARPHSELQFWRQHCECKARDELRKAQSVSWEKGPARASLELGRLLFFVLCSQHLLGLGDELNRVEQDTDFSLQAESERVWPASINQRAPKFHRTAHFHVRFQVRGAAVRETSTRTSPQLKGLTLRAWYHMHTLWRVPPGICFGMQLAIDRGGSTENYGGLWLEISMGTHPLKRNERNGKQARLTDVEHH</sequence>
<dbReference type="AlphaFoldDB" id="A0A4Y7SC36"/>
<dbReference type="Proteomes" id="UP000298030">
    <property type="component" value="Unassembled WGS sequence"/>
</dbReference>
<evidence type="ECO:0000313" key="2">
    <source>
        <dbReference type="Proteomes" id="UP000298030"/>
    </source>
</evidence>
<organism evidence="1 2">
    <name type="scientific">Coprinellus micaceus</name>
    <name type="common">Glistening ink-cap mushroom</name>
    <name type="synonym">Coprinus micaceus</name>
    <dbReference type="NCBI Taxonomy" id="71717"/>
    <lineage>
        <taxon>Eukaryota</taxon>
        <taxon>Fungi</taxon>
        <taxon>Dikarya</taxon>
        <taxon>Basidiomycota</taxon>
        <taxon>Agaricomycotina</taxon>
        <taxon>Agaricomycetes</taxon>
        <taxon>Agaricomycetidae</taxon>
        <taxon>Agaricales</taxon>
        <taxon>Agaricineae</taxon>
        <taxon>Psathyrellaceae</taxon>
        <taxon>Coprinellus</taxon>
    </lineage>
</organism>
<protein>
    <submittedName>
        <fullName evidence="1">Uncharacterized protein</fullName>
    </submittedName>
</protein>
<accession>A0A4Y7SC36</accession>
<comment type="caution">
    <text evidence="1">The sequence shown here is derived from an EMBL/GenBank/DDBJ whole genome shotgun (WGS) entry which is preliminary data.</text>
</comment>
<evidence type="ECO:0000313" key="1">
    <source>
        <dbReference type="EMBL" id="TEB19117.1"/>
    </source>
</evidence>
<dbReference type="EMBL" id="QPFP01000207">
    <property type="protein sequence ID" value="TEB19117.1"/>
    <property type="molecule type" value="Genomic_DNA"/>
</dbReference>